<dbReference type="AlphaFoldDB" id="A0AAW3ZR76"/>
<proteinExistence type="predicted"/>
<evidence type="ECO:0000256" key="1">
    <source>
        <dbReference type="SAM" id="SignalP"/>
    </source>
</evidence>
<dbReference type="RefSeq" id="WP_192031027.1">
    <property type="nucleotide sequence ID" value="NZ_JACYTR010000057.1"/>
</dbReference>
<accession>A0AAW3ZR76</accession>
<dbReference type="Proteomes" id="UP000613768">
    <property type="component" value="Unassembled WGS sequence"/>
</dbReference>
<keyword evidence="1" id="KW-0732">Signal</keyword>
<name>A0AAW3ZR76_9GAMM</name>
<comment type="caution">
    <text evidence="2">The sequence shown here is derived from an EMBL/GenBank/DDBJ whole genome shotgun (WGS) entry which is preliminary data.</text>
</comment>
<organism evidence="2 3">
    <name type="scientific">Pseudomarimonas arenosa</name>
    <dbReference type="NCBI Taxonomy" id="2774145"/>
    <lineage>
        <taxon>Bacteria</taxon>
        <taxon>Pseudomonadati</taxon>
        <taxon>Pseudomonadota</taxon>
        <taxon>Gammaproteobacteria</taxon>
        <taxon>Lysobacterales</taxon>
        <taxon>Lysobacteraceae</taxon>
        <taxon>Pseudomarimonas</taxon>
    </lineage>
</organism>
<keyword evidence="3" id="KW-1185">Reference proteome</keyword>
<evidence type="ECO:0008006" key="4">
    <source>
        <dbReference type="Google" id="ProtNLM"/>
    </source>
</evidence>
<evidence type="ECO:0000313" key="3">
    <source>
        <dbReference type="Proteomes" id="UP000613768"/>
    </source>
</evidence>
<feature type="chain" id="PRO_5043341130" description="MucB/RseB N-terminal domain-containing protein" evidence="1">
    <location>
        <begin position="33"/>
        <end position="229"/>
    </location>
</feature>
<protein>
    <recommendedName>
        <fullName evidence="4">MucB/RseB N-terminal domain-containing protein</fullName>
    </recommendedName>
</protein>
<reference evidence="2 3" key="1">
    <citation type="submission" date="2020-09" db="EMBL/GenBank/DDBJ databases">
        <title>Pseudoxanthomonas sp. CAU 1598 isolated from sand of Yaerae Beach.</title>
        <authorList>
            <person name="Kim W."/>
        </authorList>
    </citation>
    <scope>NUCLEOTIDE SEQUENCE [LARGE SCALE GENOMIC DNA]</scope>
    <source>
        <strain evidence="2 3">CAU 1598</strain>
    </source>
</reference>
<evidence type="ECO:0000313" key="2">
    <source>
        <dbReference type="EMBL" id="MBD8527607.1"/>
    </source>
</evidence>
<feature type="signal peptide" evidence="1">
    <location>
        <begin position="1"/>
        <end position="32"/>
    </location>
</feature>
<gene>
    <name evidence="2" type="ORF">IFO71_17825</name>
</gene>
<sequence>MAARECGNKAMGLMCQLLVGALWLASSVSAGAEDSAPAPAVRATYEWRAGDQVQRFDLLRARDQVERRVEGSPVRRWRREADGIGLIEIDVRARRVVEFSPGELRARRAEPQWSQLAELVDPALRQLPERKLWRHGEHQRQRFAGKLDDQREVDLIWLRALRLPEKVEWRGMAGRETLRLLSVEIADGELGFTPCDGCLRIDAADLGEGPHTEPGAAQNHAVSAALHVH</sequence>
<dbReference type="EMBL" id="JACYTR010000057">
    <property type="protein sequence ID" value="MBD8527607.1"/>
    <property type="molecule type" value="Genomic_DNA"/>
</dbReference>